<evidence type="ECO:0000256" key="4">
    <source>
        <dbReference type="ARBA" id="ARBA00022475"/>
    </source>
</evidence>
<keyword evidence="4" id="KW-0472">Membrane</keyword>
<keyword evidence="4" id="KW-1003">Cell membrane</keyword>
<feature type="domain" description="Histidine kinase" evidence="10">
    <location>
        <begin position="178"/>
        <end position="390"/>
    </location>
</feature>
<keyword evidence="9" id="KW-0843">Virulence</keyword>
<organism evidence="11 12">
    <name type="scientific">Paractinoplanes tereljensis</name>
    <dbReference type="NCBI Taxonomy" id="571912"/>
    <lineage>
        <taxon>Bacteria</taxon>
        <taxon>Bacillati</taxon>
        <taxon>Actinomycetota</taxon>
        <taxon>Actinomycetes</taxon>
        <taxon>Micromonosporales</taxon>
        <taxon>Micromonosporaceae</taxon>
        <taxon>Paractinoplanes</taxon>
    </lineage>
</organism>
<dbReference type="Pfam" id="PF02518">
    <property type="entry name" value="HATPase_c"/>
    <property type="match status" value="1"/>
</dbReference>
<keyword evidence="12" id="KW-1185">Reference proteome</keyword>
<evidence type="ECO:0000256" key="3">
    <source>
        <dbReference type="ARBA" id="ARBA00012438"/>
    </source>
</evidence>
<dbReference type="AlphaFoldDB" id="A0A919TTQ4"/>
<dbReference type="SMART" id="SM00388">
    <property type="entry name" value="HisKA"/>
    <property type="match status" value="1"/>
</dbReference>
<dbReference type="Gene3D" id="1.10.287.130">
    <property type="match status" value="1"/>
</dbReference>
<dbReference type="GO" id="GO:0005886">
    <property type="term" value="C:plasma membrane"/>
    <property type="evidence" value="ECO:0007669"/>
    <property type="project" value="UniProtKB-SubCell"/>
</dbReference>
<evidence type="ECO:0000256" key="6">
    <source>
        <dbReference type="ARBA" id="ARBA00022679"/>
    </source>
</evidence>
<dbReference type="PANTHER" id="PTHR44936">
    <property type="entry name" value="SENSOR PROTEIN CREC"/>
    <property type="match status" value="1"/>
</dbReference>
<dbReference type="SUPFAM" id="SSF55781">
    <property type="entry name" value="GAF domain-like"/>
    <property type="match status" value="1"/>
</dbReference>
<gene>
    <name evidence="11" type="ORF">Ate02nite_42440</name>
</gene>
<evidence type="ECO:0000259" key="10">
    <source>
        <dbReference type="PROSITE" id="PS50109"/>
    </source>
</evidence>
<evidence type="ECO:0000313" key="12">
    <source>
        <dbReference type="Proteomes" id="UP000623608"/>
    </source>
</evidence>
<evidence type="ECO:0000313" key="11">
    <source>
        <dbReference type="EMBL" id="GIF21514.1"/>
    </source>
</evidence>
<dbReference type="EMBL" id="BOMY01000030">
    <property type="protein sequence ID" value="GIF21514.1"/>
    <property type="molecule type" value="Genomic_DNA"/>
</dbReference>
<dbReference type="InterPro" id="IPR003594">
    <property type="entry name" value="HATPase_dom"/>
</dbReference>
<dbReference type="InterPro" id="IPR050980">
    <property type="entry name" value="2C_sensor_his_kinase"/>
</dbReference>
<evidence type="ECO:0000256" key="8">
    <source>
        <dbReference type="ARBA" id="ARBA00023012"/>
    </source>
</evidence>
<keyword evidence="6" id="KW-0808">Transferase</keyword>
<evidence type="ECO:0000256" key="2">
    <source>
        <dbReference type="ARBA" id="ARBA00004651"/>
    </source>
</evidence>
<evidence type="ECO:0000256" key="1">
    <source>
        <dbReference type="ARBA" id="ARBA00000085"/>
    </source>
</evidence>
<dbReference type="CDD" id="cd00075">
    <property type="entry name" value="HATPase"/>
    <property type="match status" value="1"/>
</dbReference>
<protein>
    <recommendedName>
        <fullName evidence="3">histidine kinase</fullName>
        <ecNumber evidence="3">2.7.13.3</ecNumber>
    </recommendedName>
</protein>
<keyword evidence="5" id="KW-0597">Phosphoprotein</keyword>
<dbReference type="Gene3D" id="3.30.450.40">
    <property type="match status" value="1"/>
</dbReference>
<dbReference type="InterPro" id="IPR036890">
    <property type="entry name" value="HATPase_C_sf"/>
</dbReference>
<dbReference type="InterPro" id="IPR029016">
    <property type="entry name" value="GAF-like_dom_sf"/>
</dbReference>
<dbReference type="GO" id="GO:0000155">
    <property type="term" value="F:phosphorelay sensor kinase activity"/>
    <property type="evidence" value="ECO:0007669"/>
    <property type="project" value="InterPro"/>
</dbReference>
<sequence>MSTSVISKAQAQNVAAARYRAAVADIPEVLEMVADVCRAPMAALKVIGDTEAHVAVGHGMPVLGEVPKAASLCDMVSEADHAIAVDDAEHDPRMSQHPLVAGDAHVRFLAAAPLHYDGHIVGALCVFDPGPREIDAETTTRLLERIAKRIDSETALRHMLTEQQPLPVPIDQDEVVMAISHEVRTPLTVIRGQLEMLTENPNAINPEYLKQAEAVRRNADRLCRTVDNLLRAVNQSRHAPIGERSVIDLRDAMRSVLSELGPVANRVLLDLPGQPVWVNADQRLLEIAVSQLVNNALHHGGPTAPVILSVAGSGQPTIEIRDQGPGLDETELSRLGTAFYRCDEARRQEKAGLGLGISISRRICEAQGGTLTLHSVRGSGVVARIAFPAA</sequence>
<keyword evidence="7" id="KW-0418">Kinase</keyword>
<dbReference type="SMART" id="SM00387">
    <property type="entry name" value="HATPase_c"/>
    <property type="match status" value="1"/>
</dbReference>
<dbReference type="Pfam" id="PF00512">
    <property type="entry name" value="HisKA"/>
    <property type="match status" value="1"/>
</dbReference>
<comment type="catalytic activity">
    <reaction evidence="1">
        <text>ATP + protein L-histidine = ADP + protein N-phospho-L-histidine.</text>
        <dbReference type="EC" id="2.7.13.3"/>
    </reaction>
</comment>
<dbReference type="Proteomes" id="UP000623608">
    <property type="component" value="Unassembled WGS sequence"/>
</dbReference>
<dbReference type="SUPFAM" id="SSF55874">
    <property type="entry name" value="ATPase domain of HSP90 chaperone/DNA topoisomerase II/histidine kinase"/>
    <property type="match status" value="1"/>
</dbReference>
<dbReference type="InterPro" id="IPR003661">
    <property type="entry name" value="HisK_dim/P_dom"/>
</dbReference>
<evidence type="ECO:0000256" key="7">
    <source>
        <dbReference type="ARBA" id="ARBA00022777"/>
    </source>
</evidence>
<dbReference type="EC" id="2.7.13.3" evidence="3"/>
<evidence type="ECO:0000256" key="5">
    <source>
        <dbReference type="ARBA" id="ARBA00022553"/>
    </source>
</evidence>
<dbReference type="InterPro" id="IPR003018">
    <property type="entry name" value="GAF"/>
</dbReference>
<proteinExistence type="predicted"/>
<comment type="caution">
    <text evidence="11">The sequence shown here is derived from an EMBL/GenBank/DDBJ whole genome shotgun (WGS) entry which is preliminary data.</text>
</comment>
<name>A0A919TTQ4_9ACTN</name>
<dbReference type="RefSeq" id="WP_203808183.1">
    <property type="nucleotide sequence ID" value="NZ_BOMY01000030.1"/>
</dbReference>
<comment type="subcellular location">
    <subcellularLocation>
        <location evidence="2">Cell membrane</location>
        <topology evidence="2">Multi-pass membrane protein</topology>
    </subcellularLocation>
</comment>
<keyword evidence="8" id="KW-0902">Two-component regulatory system</keyword>
<dbReference type="CDD" id="cd00082">
    <property type="entry name" value="HisKA"/>
    <property type="match status" value="1"/>
</dbReference>
<accession>A0A919TTQ4</accession>
<evidence type="ECO:0000256" key="9">
    <source>
        <dbReference type="ARBA" id="ARBA00023026"/>
    </source>
</evidence>
<dbReference type="InterPro" id="IPR005467">
    <property type="entry name" value="His_kinase_dom"/>
</dbReference>
<dbReference type="Pfam" id="PF01590">
    <property type="entry name" value="GAF"/>
    <property type="match status" value="1"/>
</dbReference>
<dbReference type="SMART" id="SM00065">
    <property type="entry name" value="GAF"/>
    <property type="match status" value="1"/>
</dbReference>
<reference evidence="11" key="1">
    <citation type="submission" date="2021-01" db="EMBL/GenBank/DDBJ databases">
        <title>Whole genome shotgun sequence of Actinoplanes tereljensis NBRC 105297.</title>
        <authorList>
            <person name="Komaki H."/>
            <person name="Tamura T."/>
        </authorList>
    </citation>
    <scope>NUCLEOTIDE SEQUENCE</scope>
    <source>
        <strain evidence="11">NBRC 105297</strain>
    </source>
</reference>
<dbReference type="SUPFAM" id="SSF47384">
    <property type="entry name" value="Homodimeric domain of signal transducing histidine kinase"/>
    <property type="match status" value="1"/>
</dbReference>
<dbReference type="PRINTS" id="PR00344">
    <property type="entry name" value="BCTRLSENSOR"/>
</dbReference>
<dbReference type="PROSITE" id="PS50109">
    <property type="entry name" value="HIS_KIN"/>
    <property type="match status" value="1"/>
</dbReference>
<dbReference type="InterPro" id="IPR004358">
    <property type="entry name" value="Sig_transdc_His_kin-like_C"/>
</dbReference>
<dbReference type="Gene3D" id="3.30.565.10">
    <property type="entry name" value="Histidine kinase-like ATPase, C-terminal domain"/>
    <property type="match status" value="1"/>
</dbReference>
<dbReference type="InterPro" id="IPR036097">
    <property type="entry name" value="HisK_dim/P_sf"/>
</dbReference>
<dbReference type="PANTHER" id="PTHR44936:SF9">
    <property type="entry name" value="SENSOR PROTEIN CREC"/>
    <property type="match status" value="1"/>
</dbReference>